<accession>H0HXW0</accession>
<dbReference type="AlphaFoldDB" id="H0HXW0"/>
<dbReference type="EMBL" id="AHAM01000210">
    <property type="protein sequence ID" value="EHK54436.1"/>
    <property type="molecule type" value="Genomic_DNA"/>
</dbReference>
<evidence type="ECO:0000313" key="2">
    <source>
        <dbReference type="EMBL" id="EHK54436.1"/>
    </source>
</evidence>
<evidence type="ECO:0000256" key="1">
    <source>
        <dbReference type="SAM" id="MobiDB-lite"/>
    </source>
</evidence>
<gene>
    <name evidence="2" type="ORF">MAXJ12_25181</name>
</gene>
<reference evidence="2 3" key="1">
    <citation type="journal article" date="2012" name="J. Bacteriol.">
        <title>Draft Genome Sequence of Mesorhizobium alhagi CCNWXJ12-2T, a Novel Salt-Resistant Species Isolated from the Desert of Northwestern China.</title>
        <authorList>
            <person name="Zhou M."/>
            <person name="Chen W."/>
            <person name="Chen H."/>
            <person name="Wei G."/>
        </authorList>
    </citation>
    <scope>NUCLEOTIDE SEQUENCE [LARGE SCALE GENOMIC DNA]</scope>
    <source>
        <strain evidence="2 3">CCNWXJ12-2</strain>
    </source>
</reference>
<dbReference type="Proteomes" id="UP000003250">
    <property type="component" value="Unassembled WGS sequence"/>
</dbReference>
<sequence>MMAPGYAAALSELAKKMEPGRKPKTAEPVKRTRKKAA</sequence>
<feature type="region of interest" description="Disordered" evidence="1">
    <location>
        <begin position="12"/>
        <end position="37"/>
    </location>
</feature>
<protein>
    <submittedName>
        <fullName evidence="2">Uncharacterized protein</fullName>
    </submittedName>
</protein>
<evidence type="ECO:0000313" key="3">
    <source>
        <dbReference type="Proteomes" id="UP000003250"/>
    </source>
</evidence>
<dbReference type="PATRIC" id="fig|1107882.3.peg.4886"/>
<feature type="compositionally biased region" description="Basic and acidic residues" evidence="1">
    <location>
        <begin position="13"/>
        <end position="30"/>
    </location>
</feature>
<proteinExistence type="predicted"/>
<keyword evidence="3" id="KW-1185">Reference proteome</keyword>
<name>H0HXW0_9HYPH</name>
<organism evidence="2 3">
    <name type="scientific">Mesorhizobium alhagi CCNWXJ12-2</name>
    <dbReference type="NCBI Taxonomy" id="1107882"/>
    <lineage>
        <taxon>Bacteria</taxon>
        <taxon>Pseudomonadati</taxon>
        <taxon>Pseudomonadota</taxon>
        <taxon>Alphaproteobacteria</taxon>
        <taxon>Hyphomicrobiales</taxon>
        <taxon>Phyllobacteriaceae</taxon>
        <taxon>Allomesorhizobium</taxon>
    </lineage>
</organism>